<evidence type="ECO:0000259" key="1">
    <source>
        <dbReference type="Pfam" id="PF01609"/>
    </source>
</evidence>
<dbReference type="PANTHER" id="PTHR30007:SF1">
    <property type="entry name" value="BLR1914 PROTEIN"/>
    <property type="match status" value="1"/>
</dbReference>
<organism evidence="2 3">
    <name type="scientific">Cohaesibacter marisflavi</name>
    <dbReference type="NCBI Taxonomy" id="655353"/>
    <lineage>
        <taxon>Bacteria</taxon>
        <taxon>Pseudomonadati</taxon>
        <taxon>Pseudomonadota</taxon>
        <taxon>Alphaproteobacteria</taxon>
        <taxon>Hyphomicrobiales</taxon>
        <taxon>Cohaesibacteraceae</taxon>
    </lineage>
</organism>
<proteinExistence type="predicted"/>
<dbReference type="InterPro" id="IPR002559">
    <property type="entry name" value="Transposase_11"/>
</dbReference>
<gene>
    <name evidence="2" type="ORF">SAMN04488056_12232</name>
</gene>
<dbReference type="Proteomes" id="UP000199236">
    <property type="component" value="Unassembled WGS sequence"/>
</dbReference>
<dbReference type="GO" id="GO:0003677">
    <property type="term" value="F:DNA binding"/>
    <property type="evidence" value="ECO:0007669"/>
    <property type="project" value="InterPro"/>
</dbReference>
<name>A0A1I5MNI4_9HYPH</name>
<evidence type="ECO:0000313" key="2">
    <source>
        <dbReference type="EMBL" id="SFP11138.1"/>
    </source>
</evidence>
<dbReference type="EMBL" id="FOVR01000022">
    <property type="protein sequence ID" value="SFP11138.1"/>
    <property type="molecule type" value="Genomic_DNA"/>
</dbReference>
<feature type="domain" description="Transposase IS4-like" evidence="1">
    <location>
        <begin position="5"/>
        <end position="132"/>
    </location>
</feature>
<evidence type="ECO:0000313" key="3">
    <source>
        <dbReference type="Proteomes" id="UP000199236"/>
    </source>
</evidence>
<dbReference type="GO" id="GO:0006313">
    <property type="term" value="P:DNA transposition"/>
    <property type="evidence" value="ECO:0007669"/>
    <property type="project" value="InterPro"/>
</dbReference>
<dbReference type="Pfam" id="PF01609">
    <property type="entry name" value="DDE_Tnp_1"/>
    <property type="match status" value="1"/>
</dbReference>
<reference evidence="2 3" key="1">
    <citation type="submission" date="2016-10" db="EMBL/GenBank/DDBJ databases">
        <authorList>
            <person name="de Groot N.N."/>
        </authorList>
    </citation>
    <scope>NUCLEOTIDE SEQUENCE [LARGE SCALE GENOMIC DNA]</scope>
    <source>
        <strain evidence="2 3">CGMCC 1.9157</strain>
    </source>
</reference>
<dbReference type="STRING" id="655353.SAMN04488056_12232"/>
<dbReference type="GO" id="GO:0004803">
    <property type="term" value="F:transposase activity"/>
    <property type="evidence" value="ECO:0007669"/>
    <property type="project" value="InterPro"/>
</dbReference>
<dbReference type="AlphaFoldDB" id="A0A1I5MNI4"/>
<dbReference type="NCBIfam" id="NF033580">
    <property type="entry name" value="transpos_IS5_3"/>
    <property type="match status" value="1"/>
</dbReference>
<sequence>MGRSRGGLTTKIHALVDAEGGPIDLRLSAGQVHDSRPADDMLDIMRANTIILADKAYDSNAIRAKAKERGAWANIPPKRNRKASVTFSKWVYKQRNAVERFFNKIKQFRAIATRYEKNPLNFLAAIKLVAALVGIRSL</sequence>
<keyword evidence="3" id="KW-1185">Reference proteome</keyword>
<protein>
    <submittedName>
        <fullName evidence="2">Transposase</fullName>
    </submittedName>
</protein>
<accession>A0A1I5MNI4</accession>
<dbReference type="PANTHER" id="PTHR30007">
    <property type="entry name" value="PHP DOMAIN PROTEIN"/>
    <property type="match status" value="1"/>
</dbReference>